<feature type="domain" description="IDEAL" evidence="1">
    <location>
        <begin position="87"/>
        <end position="113"/>
    </location>
</feature>
<dbReference type="PATRIC" id="fig|1679170.3.peg.4819"/>
<gene>
    <name evidence="2" type="ORF">AC625_21360</name>
</gene>
<name>A0A0K9GYS5_9BACI</name>
<keyword evidence="3" id="KW-1185">Reference proteome</keyword>
<organism evidence="2 3">
    <name type="scientific">Peribacillus loiseleuriae</name>
    <dbReference type="NCBI Taxonomy" id="1679170"/>
    <lineage>
        <taxon>Bacteria</taxon>
        <taxon>Bacillati</taxon>
        <taxon>Bacillota</taxon>
        <taxon>Bacilli</taxon>
        <taxon>Bacillales</taxon>
        <taxon>Bacillaceae</taxon>
        <taxon>Peribacillus</taxon>
    </lineage>
</organism>
<dbReference type="EMBL" id="LFZW01000001">
    <property type="protein sequence ID" value="KMY51760.1"/>
    <property type="molecule type" value="Genomic_DNA"/>
</dbReference>
<dbReference type="AlphaFoldDB" id="A0A0K9GYS5"/>
<dbReference type="OrthoDB" id="2867457at2"/>
<evidence type="ECO:0000259" key="1">
    <source>
        <dbReference type="Pfam" id="PF08858"/>
    </source>
</evidence>
<dbReference type="STRING" id="1679170.AC625_21360"/>
<protein>
    <recommendedName>
        <fullName evidence="1">IDEAL domain-containing protein</fullName>
    </recommendedName>
</protein>
<dbReference type="RefSeq" id="WP_049683109.1">
    <property type="nucleotide sequence ID" value="NZ_LFZW01000001.1"/>
</dbReference>
<dbReference type="Proteomes" id="UP000037146">
    <property type="component" value="Unassembled WGS sequence"/>
</dbReference>
<dbReference type="Pfam" id="PF08858">
    <property type="entry name" value="IDEAL"/>
    <property type="match status" value="1"/>
</dbReference>
<accession>A0A0K9GYS5</accession>
<proteinExistence type="predicted"/>
<evidence type="ECO:0000313" key="3">
    <source>
        <dbReference type="Proteomes" id="UP000037146"/>
    </source>
</evidence>
<evidence type="ECO:0000313" key="2">
    <source>
        <dbReference type="EMBL" id="KMY51760.1"/>
    </source>
</evidence>
<reference evidence="3" key="1">
    <citation type="submission" date="2015-07" db="EMBL/GenBank/DDBJ databases">
        <title>Genome sequencing project for genomic taxonomy and phylogenomics of Bacillus-like bacteria.</title>
        <authorList>
            <person name="Liu B."/>
            <person name="Wang J."/>
            <person name="Zhu Y."/>
            <person name="Liu G."/>
            <person name="Chen Q."/>
            <person name="Chen Z."/>
            <person name="Lan J."/>
            <person name="Che J."/>
            <person name="Ge C."/>
            <person name="Shi H."/>
            <person name="Pan Z."/>
            <person name="Liu X."/>
        </authorList>
    </citation>
    <scope>NUCLEOTIDE SEQUENCE [LARGE SCALE GENOMIC DNA]</scope>
    <source>
        <strain evidence="3">FJAT-27997</strain>
    </source>
</reference>
<dbReference type="InterPro" id="IPR014957">
    <property type="entry name" value="IDEAL_dom"/>
</dbReference>
<comment type="caution">
    <text evidence="2">The sequence shown here is derived from an EMBL/GenBank/DDBJ whole genome shotgun (WGS) entry which is preliminary data.</text>
</comment>
<sequence>MLQHFIALKTFEHQIDCFCPGGEHAEILILNEGDIIEVTNERKFTMRGWYFLVSINNKNMFFMAHDDLEMYFMKEQILSVLDLDLHINYLQFKINEALDVGDETTFLNYTNKLIQSSELQAKLKMYLDAVEV</sequence>